<feature type="region of interest" description="Disordered" evidence="1">
    <location>
        <begin position="226"/>
        <end position="286"/>
    </location>
</feature>
<protein>
    <submittedName>
        <fullName evidence="3">RING-type E3 ubiquitin transferase</fullName>
    </submittedName>
</protein>
<feature type="compositionally biased region" description="Low complexity" evidence="1">
    <location>
        <begin position="226"/>
        <end position="240"/>
    </location>
</feature>
<accession>A0A1I7TCR1</accession>
<evidence type="ECO:0000256" key="1">
    <source>
        <dbReference type="SAM" id="MobiDB-lite"/>
    </source>
</evidence>
<name>A0A1I7TCR1_9PELO</name>
<feature type="compositionally biased region" description="Polar residues" evidence="1">
    <location>
        <begin position="556"/>
        <end position="569"/>
    </location>
</feature>
<feature type="compositionally biased region" description="Acidic residues" evidence="1">
    <location>
        <begin position="266"/>
        <end position="277"/>
    </location>
</feature>
<feature type="region of interest" description="Disordered" evidence="1">
    <location>
        <begin position="516"/>
        <end position="590"/>
    </location>
</feature>
<proteinExistence type="predicted"/>
<dbReference type="AlphaFoldDB" id="A0A1I7TCR1"/>
<dbReference type="eggNOG" id="ENOG502THEN">
    <property type="taxonomic scope" value="Eukaryota"/>
</dbReference>
<evidence type="ECO:0000313" key="2">
    <source>
        <dbReference type="Proteomes" id="UP000095282"/>
    </source>
</evidence>
<sequence>MVEPLSLEAEIDAQNKANLELLEIIESTAFQKFHFESDSILHRLPEGMQPGDTIESHKAKCQESMTETHQFETREFAEKFIKIRFAGYKVKEETTEHRIYVCPHGRPERCTGYVKLFLNLAGANVLRAHYGHYGHDPALGQPRFTGIQFATIRLYCDFYWKNIVGVEWNIHNLVYCFKQWYDDTHTLHYLNSYDIRAIAAELRRADAADLKLTNGVYHSVKHPTAALSTSGSSTSTDPTAQENVSASNPNGEGSSGPLPTPLSLIDQDEDDDDDEESLPERSSSPNPLLASALTDWILDDSRYHLVIQMWHNILFYATELKNITYMKIITPTSSMTTENYNDAQQIFEMLNQAAEIAQKMISKITEFKEQPDRSSSGEYRNMFSNCLFPNRGSPEQQSDNESETGSTGVPEPGVTLEFGPNTLYQQQSSLLHQVYMGRNATVEATIAQMKEQDFQTYEHHRKTNKNIFAMPLPNGTYIPSRLWYMTGINFKRKMDEMRERERIAFEQEVLDNMRGLHEHGDAGGSDAGGSTDDETETNEQHGNFRKNIGYARKTNGHNCNARNNNSQNEAHVHLTKNQKKKLKKKEKIRKAAEETAAALLSTLTRKKEQPLRHFGS</sequence>
<evidence type="ECO:0000313" key="3">
    <source>
        <dbReference type="WBParaSite" id="Csp11.Scaffold582.g4637.t1"/>
    </source>
</evidence>
<feature type="compositionally biased region" description="Basic residues" evidence="1">
    <location>
        <begin position="573"/>
        <end position="588"/>
    </location>
</feature>
<feature type="compositionally biased region" description="Polar residues" evidence="1">
    <location>
        <begin position="241"/>
        <end position="252"/>
    </location>
</feature>
<keyword evidence="2" id="KW-1185">Reference proteome</keyword>
<dbReference type="WBParaSite" id="Csp11.Scaffold582.g4637.t1">
    <property type="protein sequence ID" value="Csp11.Scaffold582.g4637.t1"/>
    <property type="gene ID" value="Csp11.Scaffold582.g4637"/>
</dbReference>
<feature type="region of interest" description="Disordered" evidence="1">
    <location>
        <begin position="386"/>
        <end position="413"/>
    </location>
</feature>
<feature type="compositionally biased region" description="Polar residues" evidence="1">
    <location>
        <begin position="393"/>
        <end position="407"/>
    </location>
</feature>
<reference evidence="3" key="1">
    <citation type="submission" date="2016-11" db="UniProtKB">
        <authorList>
            <consortium name="WormBaseParasite"/>
        </authorList>
    </citation>
    <scope>IDENTIFICATION</scope>
</reference>
<dbReference type="Proteomes" id="UP000095282">
    <property type="component" value="Unplaced"/>
</dbReference>
<organism evidence="2 3">
    <name type="scientific">Caenorhabditis tropicalis</name>
    <dbReference type="NCBI Taxonomy" id="1561998"/>
    <lineage>
        <taxon>Eukaryota</taxon>
        <taxon>Metazoa</taxon>
        <taxon>Ecdysozoa</taxon>
        <taxon>Nematoda</taxon>
        <taxon>Chromadorea</taxon>
        <taxon>Rhabditida</taxon>
        <taxon>Rhabditina</taxon>
        <taxon>Rhabditomorpha</taxon>
        <taxon>Rhabditoidea</taxon>
        <taxon>Rhabditidae</taxon>
        <taxon>Peloderinae</taxon>
        <taxon>Caenorhabditis</taxon>
    </lineage>
</organism>